<dbReference type="PANTHER" id="PTHR43283">
    <property type="entry name" value="BETA-LACTAMASE-RELATED"/>
    <property type="match status" value="1"/>
</dbReference>
<proteinExistence type="predicted"/>
<dbReference type="AlphaFoldDB" id="A0A7G9SLF4"/>
<feature type="domain" description="Beta-lactamase-related" evidence="1">
    <location>
        <begin position="12"/>
        <end position="367"/>
    </location>
</feature>
<evidence type="ECO:0000259" key="1">
    <source>
        <dbReference type="Pfam" id="PF00144"/>
    </source>
</evidence>
<gene>
    <name evidence="2" type="ORF">H9L13_12475</name>
</gene>
<dbReference type="KEGG" id="slut:H9L13_12475"/>
<evidence type="ECO:0000313" key="2">
    <source>
        <dbReference type="EMBL" id="QNN68679.1"/>
    </source>
</evidence>
<reference evidence="2 3" key="1">
    <citation type="submission" date="2020-08" db="EMBL/GenBank/DDBJ databases">
        <title>Genome sequence of Sphingomonas lutea KCTC 23642T.</title>
        <authorList>
            <person name="Hyun D.-W."/>
            <person name="Bae J.-W."/>
        </authorList>
    </citation>
    <scope>NUCLEOTIDE SEQUENCE [LARGE SCALE GENOMIC DNA]</scope>
    <source>
        <strain evidence="2 3">KCTC 23642</strain>
    </source>
</reference>
<accession>A0A7G9SLF4</accession>
<dbReference type="Pfam" id="PF00144">
    <property type="entry name" value="Beta-lactamase"/>
    <property type="match status" value="1"/>
</dbReference>
<dbReference type="InterPro" id="IPR012338">
    <property type="entry name" value="Beta-lactam/transpept-like"/>
</dbReference>
<name>A0A7G9SLF4_9SPHN</name>
<organism evidence="2 3">
    <name type="scientific">Sphingomonas lutea</name>
    <dbReference type="NCBI Taxonomy" id="1045317"/>
    <lineage>
        <taxon>Bacteria</taxon>
        <taxon>Pseudomonadati</taxon>
        <taxon>Pseudomonadota</taxon>
        <taxon>Alphaproteobacteria</taxon>
        <taxon>Sphingomonadales</taxon>
        <taxon>Sphingomonadaceae</taxon>
        <taxon>Sphingomonas</taxon>
    </lineage>
</organism>
<dbReference type="SUPFAM" id="SSF56601">
    <property type="entry name" value="beta-lactamase/transpeptidase-like"/>
    <property type="match status" value="1"/>
</dbReference>
<protein>
    <submittedName>
        <fullName evidence="2">Beta-lactamase family protein</fullName>
    </submittedName>
</protein>
<dbReference type="InterPro" id="IPR050789">
    <property type="entry name" value="Diverse_Enzym_Activities"/>
</dbReference>
<sequence length="383" mass="41273">MTPPTAPPDAQVGIAFTRDGEISSFAEGLADPAAGRAVTPDDPVRIASISKLVVAIGVMKLVEAGAVDLDADVSVYLGWTPTNPAYPDHKVSLRHLLSHTSSVRDHDDQYAVPLGETVEAAMVARTSWDTSNPPGRRFHYSNMNFPIVAEIIEHMTSERFDIWMRREVLDPMKIDACFNWPTCSDAAVARAVVLRQDGKVVRDDLQGKRPDCPVFVRDGEACDLSRWKLGDNGSLFSPQGGLRISARGLARVGRLLLGGGTLDGVRILSPQSVDTLLTQVWRFDGRNGDTEDGFYCSYGLATRQIPTSGAGCADNPGTRGATFVGHAGDAYGVRSGLWIDRAAGHGIAYFVTGLPADPPRGRGTAFRAAEQDAFRRTLGLIRP</sequence>
<dbReference type="Gene3D" id="3.40.710.10">
    <property type="entry name" value="DD-peptidase/beta-lactamase superfamily"/>
    <property type="match status" value="1"/>
</dbReference>
<dbReference type="InterPro" id="IPR001466">
    <property type="entry name" value="Beta-lactam-related"/>
</dbReference>
<keyword evidence="3" id="KW-1185">Reference proteome</keyword>
<dbReference type="EMBL" id="CP060718">
    <property type="protein sequence ID" value="QNN68679.1"/>
    <property type="molecule type" value="Genomic_DNA"/>
</dbReference>
<evidence type="ECO:0000313" key="3">
    <source>
        <dbReference type="Proteomes" id="UP000515971"/>
    </source>
</evidence>
<dbReference type="Proteomes" id="UP000515971">
    <property type="component" value="Chromosome"/>
</dbReference>